<accession>A0A6M3IT53</accession>
<dbReference type="AlphaFoldDB" id="A0A6M3IT53"/>
<dbReference type="EMBL" id="MT141402">
    <property type="protein sequence ID" value="QJA60257.1"/>
    <property type="molecule type" value="Genomic_DNA"/>
</dbReference>
<evidence type="ECO:0008006" key="2">
    <source>
        <dbReference type="Google" id="ProtNLM"/>
    </source>
</evidence>
<name>A0A6M3IT53_9ZZZZ</name>
<evidence type="ECO:0000313" key="1">
    <source>
        <dbReference type="EMBL" id="QJA60257.1"/>
    </source>
</evidence>
<gene>
    <name evidence="1" type="ORF">MM415B01144_0004</name>
</gene>
<reference evidence="1" key="1">
    <citation type="submission" date="2020-03" db="EMBL/GenBank/DDBJ databases">
        <title>The deep terrestrial virosphere.</title>
        <authorList>
            <person name="Holmfeldt K."/>
            <person name="Nilsson E."/>
            <person name="Simone D."/>
            <person name="Lopez-Fernandez M."/>
            <person name="Wu X."/>
            <person name="de Brujin I."/>
            <person name="Lundin D."/>
            <person name="Andersson A."/>
            <person name="Bertilsson S."/>
            <person name="Dopson M."/>
        </authorList>
    </citation>
    <scope>NUCLEOTIDE SEQUENCE</scope>
    <source>
        <strain evidence="1">MM415B01144</strain>
    </source>
</reference>
<sequence>MRIEGWDSNRFDQQFEDITMDRLEEAADIIAERANRNCPVGTIVRPVYKTGKYAGRIWTSRNPGRLKKSVRVVRRKTKSGKAFTKKLNVRIYAGHFTAYYPYWVESGYTIKKGPRKKKARKKKMRPIENIEFGTVKIKAQPFLRPAFWGSENDVKRILGVR</sequence>
<proteinExistence type="predicted"/>
<protein>
    <recommendedName>
        <fullName evidence="2">Tail protein</fullName>
    </recommendedName>
</protein>
<organism evidence="1">
    <name type="scientific">viral metagenome</name>
    <dbReference type="NCBI Taxonomy" id="1070528"/>
    <lineage>
        <taxon>unclassified sequences</taxon>
        <taxon>metagenomes</taxon>
        <taxon>organismal metagenomes</taxon>
    </lineage>
</organism>